<feature type="region of interest" description="Disordered" evidence="1">
    <location>
        <begin position="49"/>
        <end position="93"/>
    </location>
</feature>
<dbReference type="Proteomes" id="UP001139516">
    <property type="component" value="Unassembled WGS sequence"/>
</dbReference>
<organism evidence="2 3">
    <name type="scientific">Roseomonas acroporae</name>
    <dbReference type="NCBI Taxonomy" id="2937791"/>
    <lineage>
        <taxon>Bacteria</taxon>
        <taxon>Pseudomonadati</taxon>
        <taxon>Pseudomonadota</taxon>
        <taxon>Alphaproteobacteria</taxon>
        <taxon>Acetobacterales</taxon>
        <taxon>Roseomonadaceae</taxon>
        <taxon>Roseomonas</taxon>
    </lineage>
</organism>
<dbReference type="RefSeq" id="WP_248669966.1">
    <property type="nucleotide sequence ID" value="NZ_JALPRX010000156.1"/>
</dbReference>
<proteinExistence type="predicted"/>
<comment type="caution">
    <text evidence="2">The sequence shown here is derived from an EMBL/GenBank/DDBJ whole genome shotgun (WGS) entry which is preliminary data.</text>
</comment>
<keyword evidence="3" id="KW-1185">Reference proteome</keyword>
<gene>
    <name evidence="2" type="ORF">M0638_26520</name>
</gene>
<evidence type="ECO:0000313" key="3">
    <source>
        <dbReference type="Proteomes" id="UP001139516"/>
    </source>
</evidence>
<evidence type="ECO:0000256" key="1">
    <source>
        <dbReference type="SAM" id="MobiDB-lite"/>
    </source>
</evidence>
<dbReference type="PROSITE" id="PS51257">
    <property type="entry name" value="PROKAR_LIPOPROTEIN"/>
    <property type="match status" value="1"/>
</dbReference>
<sequence>MSRASRPRLALLALGLPLGLSLGLAGCGKVGPVRAPGPPAEIVYPRSYPVYPPRHGQQPAAPPAPLTGAAPGSGGIGGGAAPGVVDPSQFQYH</sequence>
<reference evidence="2" key="1">
    <citation type="submission" date="2022-04" db="EMBL/GenBank/DDBJ databases">
        <title>Roseomonas acroporae sp. nov., isolated from coral Acropora digitifera.</title>
        <authorList>
            <person name="Sun H."/>
        </authorList>
    </citation>
    <scope>NUCLEOTIDE SEQUENCE</scope>
    <source>
        <strain evidence="2">NAR14</strain>
    </source>
</reference>
<feature type="compositionally biased region" description="Low complexity" evidence="1">
    <location>
        <begin position="49"/>
        <end position="59"/>
    </location>
</feature>
<evidence type="ECO:0008006" key="4">
    <source>
        <dbReference type="Google" id="ProtNLM"/>
    </source>
</evidence>
<protein>
    <recommendedName>
        <fullName evidence="4">Lipoprotein</fullName>
    </recommendedName>
</protein>
<dbReference type="EMBL" id="JALPRX010000156">
    <property type="protein sequence ID" value="MCK8787914.1"/>
    <property type="molecule type" value="Genomic_DNA"/>
</dbReference>
<evidence type="ECO:0000313" key="2">
    <source>
        <dbReference type="EMBL" id="MCK8787914.1"/>
    </source>
</evidence>
<dbReference type="AlphaFoldDB" id="A0A9X1YCI1"/>
<feature type="compositionally biased region" description="Gly residues" evidence="1">
    <location>
        <begin position="71"/>
        <end position="81"/>
    </location>
</feature>
<name>A0A9X1YCI1_9PROT</name>
<accession>A0A9X1YCI1</accession>